<evidence type="ECO:0000256" key="8">
    <source>
        <dbReference type="ARBA" id="ARBA00031423"/>
    </source>
</evidence>
<evidence type="ECO:0000256" key="1">
    <source>
        <dbReference type="ARBA" id="ARBA00000439"/>
    </source>
</evidence>
<evidence type="ECO:0000259" key="11">
    <source>
        <dbReference type="Pfam" id="PF21226"/>
    </source>
</evidence>
<feature type="domain" description="MalQ N-terminal beta-sandwich" evidence="11">
    <location>
        <begin position="66"/>
        <end position="156"/>
    </location>
</feature>
<keyword evidence="6 10" id="KW-0808">Transferase</keyword>
<dbReference type="PANTHER" id="PTHR32438">
    <property type="entry name" value="4-ALPHA-GLUCANOTRANSFERASE DPE1, CHLOROPLASTIC/AMYLOPLASTIC"/>
    <property type="match status" value="1"/>
</dbReference>
<dbReference type="Proteomes" id="UP000281112">
    <property type="component" value="Unassembled WGS sequence"/>
</dbReference>
<dbReference type="InterPro" id="IPR017853">
    <property type="entry name" value="GH"/>
</dbReference>
<organism evidence="12 13">
    <name type="scientific">Vibrio viridaestus</name>
    <dbReference type="NCBI Taxonomy" id="2487322"/>
    <lineage>
        <taxon>Bacteria</taxon>
        <taxon>Pseudomonadati</taxon>
        <taxon>Pseudomonadota</taxon>
        <taxon>Gammaproteobacteria</taxon>
        <taxon>Vibrionales</taxon>
        <taxon>Vibrionaceae</taxon>
        <taxon>Vibrio</taxon>
    </lineage>
</organism>
<evidence type="ECO:0000256" key="6">
    <source>
        <dbReference type="ARBA" id="ARBA00022679"/>
    </source>
</evidence>
<keyword evidence="5 10" id="KW-0328">Glycosyltransferase</keyword>
<dbReference type="GO" id="GO:0005975">
    <property type="term" value="P:carbohydrate metabolic process"/>
    <property type="evidence" value="ECO:0007669"/>
    <property type="project" value="InterPro"/>
</dbReference>
<gene>
    <name evidence="12" type="ORF">EES38_03730</name>
</gene>
<dbReference type="EMBL" id="RJVQ01000001">
    <property type="protein sequence ID" value="RQW65152.1"/>
    <property type="molecule type" value="Genomic_DNA"/>
</dbReference>
<dbReference type="GO" id="GO:0004134">
    <property type="term" value="F:4-alpha-glucanotransferase activity"/>
    <property type="evidence" value="ECO:0007669"/>
    <property type="project" value="UniProtKB-EC"/>
</dbReference>
<dbReference type="NCBIfam" id="TIGR00217">
    <property type="entry name" value="malQ"/>
    <property type="match status" value="1"/>
</dbReference>
<evidence type="ECO:0000256" key="3">
    <source>
        <dbReference type="ARBA" id="ARBA00012560"/>
    </source>
</evidence>
<comment type="catalytic activity">
    <reaction evidence="1 10">
        <text>Transfers a segment of a (1-&gt;4)-alpha-D-glucan to a new position in an acceptor, which may be glucose or a (1-&gt;4)-alpha-D-glucan.</text>
        <dbReference type="EC" id="2.4.1.25"/>
    </reaction>
</comment>
<evidence type="ECO:0000256" key="7">
    <source>
        <dbReference type="ARBA" id="ARBA00023277"/>
    </source>
</evidence>
<evidence type="ECO:0000256" key="9">
    <source>
        <dbReference type="ARBA" id="ARBA00031501"/>
    </source>
</evidence>
<dbReference type="Gene3D" id="3.20.20.80">
    <property type="entry name" value="Glycosidases"/>
    <property type="match status" value="1"/>
</dbReference>
<evidence type="ECO:0000256" key="4">
    <source>
        <dbReference type="ARBA" id="ARBA00020295"/>
    </source>
</evidence>
<dbReference type="SUPFAM" id="SSF51445">
    <property type="entry name" value="(Trans)glycosidases"/>
    <property type="match status" value="1"/>
</dbReference>
<dbReference type="NCBIfam" id="NF008274">
    <property type="entry name" value="PRK11052.1"/>
    <property type="match status" value="1"/>
</dbReference>
<evidence type="ECO:0000313" key="13">
    <source>
        <dbReference type="Proteomes" id="UP000281112"/>
    </source>
</evidence>
<dbReference type="RefSeq" id="WP_124935807.1">
    <property type="nucleotide sequence ID" value="NZ_RJVQ01000001.1"/>
</dbReference>
<dbReference type="EC" id="2.4.1.25" evidence="3 10"/>
<dbReference type="Pfam" id="PF02446">
    <property type="entry name" value="Glyco_hydro_77"/>
    <property type="match status" value="1"/>
</dbReference>
<dbReference type="InterPro" id="IPR048458">
    <property type="entry name" value="MalQ_N"/>
</dbReference>
<evidence type="ECO:0000256" key="5">
    <source>
        <dbReference type="ARBA" id="ARBA00022676"/>
    </source>
</evidence>
<comment type="similarity">
    <text evidence="2 10">Belongs to the disproportionating enzyme family.</text>
</comment>
<keyword evidence="13" id="KW-1185">Reference proteome</keyword>
<dbReference type="AlphaFoldDB" id="A0A3N9U5Z2"/>
<sequence>MITKSVLHQVAEKAGILNSYVDAWGKKLSVSDETLCQLLTIMGHDTTTDSGLIHSMTDQCAPVSVDPVTVVKGSDNPVNIKIALGKQSLIDFTWHLNTEQGDRVEGRIISDILYDNRSTDGTVIIRIQKLPHGYHQLFISDRNRQDVSSGMIIVTPLSCYKQPELLGGKKLWGISTQLYSIKSRANWGIGDFGDLKQLVVEAAEKGADYVGVNPMHALFPSRPENASPYSPSSRYWLNILYIDVFSVPEFVLSHQAQALVGEMEFQSRLQALRDLKWVDYTEVLSTKLTVLSLLYKEFKSRHLENNTDRAKVFLQFVDQGGESLRNMALFDVLCVSLKKHDALGWASFPPEFQNCHSDEVFRFAQENDDSIRFNMYLQWIADNQFHEVQEMAKDKGMAIGVYCDLAVGVSKYGVDTWVDEQILVKEASIGAPPDILGPLGQNWGLPPFSPQKLRENRYKPFIELLRANMKHCGALRIDHVLGLLRLWWIPEGNKAKEGAYVTYRIEELLGILALESHRNQCTIIGEDLGTVPAEMTSILAEYGIYSYKVFFFERNKNGVYRLPANYPSQSMATLCTHDMPTLSGFWEGCDLYLGQKLGLYPDAGLFKRLLNDRERIRKGLLNLLRDSDSEAVLSDTDESGSVSMSPNLSEFIQTYAASCNSEFFSMQIEDWLNMSDPVNVPGTVDQYPNWRRKLCADIEDIFYIPSVCHLTERVNKVRANLKL</sequence>
<dbReference type="OrthoDB" id="9763489at2"/>
<keyword evidence="7 10" id="KW-0119">Carbohydrate metabolism</keyword>
<accession>A0A3N9U5Z2</accession>
<evidence type="ECO:0000256" key="10">
    <source>
        <dbReference type="RuleBase" id="RU361207"/>
    </source>
</evidence>
<proteinExistence type="inferred from homology"/>
<reference evidence="12 13" key="1">
    <citation type="submission" date="2018-11" db="EMBL/GenBank/DDBJ databases">
        <title>Vibrio LJC006 sp. nov., isolated from seawater during the bloom of the enteromorpha.</title>
        <authorList>
            <person name="Liang J."/>
        </authorList>
    </citation>
    <scope>NUCLEOTIDE SEQUENCE [LARGE SCALE GENOMIC DNA]</scope>
    <source>
        <strain evidence="12 13">LJC006</strain>
    </source>
</reference>
<evidence type="ECO:0000313" key="12">
    <source>
        <dbReference type="EMBL" id="RQW65152.1"/>
    </source>
</evidence>
<comment type="caution">
    <text evidence="12">The sequence shown here is derived from an EMBL/GenBank/DDBJ whole genome shotgun (WGS) entry which is preliminary data.</text>
</comment>
<dbReference type="Pfam" id="PF21226">
    <property type="entry name" value="MalQ_N"/>
    <property type="match status" value="1"/>
</dbReference>
<dbReference type="InterPro" id="IPR003385">
    <property type="entry name" value="Glyco_hydro_77"/>
</dbReference>
<evidence type="ECO:0000256" key="2">
    <source>
        <dbReference type="ARBA" id="ARBA00005684"/>
    </source>
</evidence>
<name>A0A3N9U5Z2_9VIBR</name>
<protein>
    <recommendedName>
        <fullName evidence="4 10">4-alpha-glucanotransferase</fullName>
        <ecNumber evidence="3 10">2.4.1.25</ecNumber>
    </recommendedName>
    <alternativeName>
        <fullName evidence="8 10">Amylomaltase</fullName>
    </alternativeName>
    <alternativeName>
        <fullName evidence="9 10">Disproportionating enzyme</fullName>
    </alternativeName>
</protein>
<dbReference type="PANTHER" id="PTHR32438:SF5">
    <property type="entry name" value="4-ALPHA-GLUCANOTRANSFERASE DPE1, CHLOROPLASTIC_AMYLOPLASTIC"/>
    <property type="match status" value="1"/>
</dbReference>